<dbReference type="STRING" id="1560234.SP90_15400"/>
<name>A0A1B7X9A0_9BACT</name>
<accession>A0A1B7X9A0</accession>
<comment type="similarity">
    <text evidence="4">Belongs to the HypA/HybF family.</text>
</comment>
<feature type="binding site" evidence="4">
    <location>
        <position position="90"/>
    </location>
    <ligand>
        <name>Zn(2+)</name>
        <dbReference type="ChEBI" id="CHEBI:29105"/>
    </ligand>
</feature>
<evidence type="ECO:0000256" key="3">
    <source>
        <dbReference type="ARBA" id="ARBA00022833"/>
    </source>
</evidence>
<evidence type="ECO:0000313" key="5">
    <source>
        <dbReference type="EMBL" id="OBQ45928.1"/>
    </source>
</evidence>
<dbReference type="GO" id="GO:0016151">
    <property type="term" value="F:nickel cation binding"/>
    <property type="evidence" value="ECO:0007669"/>
    <property type="project" value="UniProtKB-UniRule"/>
</dbReference>
<comment type="function">
    <text evidence="4">Involved in the maturation of [NiFe] hydrogenases. Required for nickel insertion into the metal center of the hydrogenase.</text>
</comment>
<gene>
    <name evidence="4" type="primary">hypA</name>
    <name evidence="5" type="ORF">SP90_15400</name>
</gene>
<feature type="binding site" evidence="4">
    <location>
        <position position="87"/>
    </location>
    <ligand>
        <name>Zn(2+)</name>
        <dbReference type="ChEBI" id="CHEBI:29105"/>
    </ligand>
</feature>
<proteinExistence type="inferred from homology"/>
<dbReference type="HAMAP" id="MF_00213">
    <property type="entry name" value="HypA_HybF"/>
    <property type="match status" value="1"/>
</dbReference>
<dbReference type="RefSeq" id="WP_066858364.1">
    <property type="nucleotide sequence ID" value="NZ_JXMS01000035.1"/>
</dbReference>
<dbReference type="Pfam" id="PF01155">
    <property type="entry name" value="HypA"/>
    <property type="match status" value="1"/>
</dbReference>
<dbReference type="SUPFAM" id="SSF57802">
    <property type="entry name" value="Rubredoxin-like"/>
    <property type="match status" value="1"/>
</dbReference>
<organism evidence="5 6">
    <name type="scientific">Halodesulfovibrio spirochaetisodalis</name>
    <dbReference type="NCBI Taxonomy" id="1560234"/>
    <lineage>
        <taxon>Bacteria</taxon>
        <taxon>Pseudomonadati</taxon>
        <taxon>Thermodesulfobacteriota</taxon>
        <taxon>Desulfovibrionia</taxon>
        <taxon>Desulfovibrionales</taxon>
        <taxon>Desulfovibrionaceae</taxon>
        <taxon>Halodesulfovibrio</taxon>
    </lineage>
</organism>
<keyword evidence="2 4" id="KW-0479">Metal-binding</keyword>
<reference evidence="5 6" key="1">
    <citation type="submission" date="2015-01" db="EMBL/GenBank/DDBJ databases">
        <title>Desulfovibrio sp. JC271 draft genome sequence.</title>
        <authorList>
            <person name="Shivani Y."/>
            <person name="Subhash Y."/>
            <person name="Sasikala C."/>
            <person name="Ramana C.V."/>
        </authorList>
    </citation>
    <scope>NUCLEOTIDE SEQUENCE [LARGE SCALE GENOMIC DNA]</scope>
    <source>
        <strain evidence="5 6">JC271</strain>
    </source>
</reference>
<evidence type="ECO:0000256" key="1">
    <source>
        <dbReference type="ARBA" id="ARBA00022596"/>
    </source>
</evidence>
<protein>
    <recommendedName>
        <fullName evidence="4">Hydrogenase maturation factor HypA</fullName>
    </recommendedName>
</protein>
<keyword evidence="3 4" id="KW-0862">Zinc</keyword>
<dbReference type="EMBL" id="JXMS01000035">
    <property type="protein sequence ID" value="OBQ45928.1"/>
    <property type="molecule type" value="Genomic_DNA"/>
</dbReference>
<keyword evidence="1 4" id="KW-0533">Nickel</keyword>
<dbReference type="OrthoDB" id="9800361at2"/>
<feature type="binding site" evidence="4">
    <location>
        <position position="72"/>
    </location>
    <ligand>
        <name>Zn(2+)</name>
        <dbReference type="ChEBI" id="CHEBI:29105"/>
    </ligand>
</feature>
<evidence type="ECO:0000313" key="6">
    <source>
        <dbReference type="Proteomes" id="UP000091979"/>
    </source>
</evidence>
<dbReference type="PATRIC" id="fig|1560234.3.peg.2371"/>
<dbReference type="InterPro" id="IPR000688">
    <property type="entry name" value="HypA/HybF"/>
</dbReference>
<keyword evidence="6" id="KW-1185">Reference proteome</keyword>
<feature type="binding site" evidence="4">
    <location>
        <position position="75"/>
    </location>
    <ligand>
        <name>Zn(2+)</name>
        <dbReference type="ChEBI" id="CHEBI:29105"/>
    </ligand>
</feature>
<dbReference type="Proteomes" id="UP000091979">
    <property type="component" value="Unassembled WGS sequence"/>
</dbReference>
<feature type="binding site" evidence="4">
    <location>
        <position position="2"/>
    </location>
    <ligand>
        <name>Ni(2+)</name>
        <dbReference type="ChEBI" id="CHEBI:49786"/>
    </ligand>
</feature>
<dbReference type="PANTHER" id="PTHR34535">
    <property type="entry name" value="HYDROGENASE MATURATION FACTOR HYPA"/>
    <property type="match status" value="1"/>
</dbReference>
<dbReference type="PANTHER" id="PTHR34535:SF3">
    <property type="entry name" value="HYDROGENASE MATURATION FACTOR HYPA"/>
    <property type="match status" value="1"/>
</dbReference>
<dbReference type="AlphaFoldDB" id="A0A1B7X9A0"/>
<evidence type="ECO:0000256" key="4">
    <source>
        <dbReference type="HAMAP-Rule" id="MF_00213"/>
    </source>
</evidence>
<dbReference type="GO" id="GO:0051604">
    <property type="term" value="P:protein maturation"/>
    <property type="evidence" value="ECO:0007669"/>
    <property type="project" value="InterPro"/>
</dbReference>
<evidence type="ECO:0000256" key="2">
    <source>
        <dbReference type="ARBA" id="ARBA00022723"/>
    </source>
</evidence>
<comment type="caution">
    <text evidence="5">The sequence shown here is derived from an EMBL/GenBank/DDBJ whole genome shotgun (WGS) entry which is preliminary data.</text>
</comment>
<dbReference type="GO" id="GO:0008270">
    <property type="term" value="F:zinc ion binding"/>
    <property type="evidence" value="ECO:0007669"/>
    <property type="project" value="UniProtKB-UniRule"/>
</dbReference>
<dbReference type="PIRSF" id="PIRSF004761">
    <property type="entry name" value="Hydrgn_mat_HypA"/>
    <property type="match status" value="1"/>
</dbReference>
<dbReference type="NCBIfam" id="TIGR00100">
    <property type="entry name" value="hypA"/>
    <property type="match status" value="1"/>
</dbReference>
<sequence length="121" mass="13712">MHELAITQSMITIVNETVKGKDVIVREIRIEVGEHTCIEKHTLEGCFEVCTENTPLKGVQLTFIDIPASWKCKECHYTFEQRVVDACPRCSHTNLTMVTGRELQVKSLEVEPVNKDDSHGN</sequence>
<dbReference type="Gene3D" id="3.30.2320.80">
    <property type="match status" value="1"/>
</dbReference>